<gene>
    <name evidence="2" type="ordered locus">Pyrfu_0460</name>
</gene>
<dbReference type="InterPro" id="IPR027417">
    <property type="entry name" value="P-loop_NTPase"/>
</dbReference>
<name>G0EG83_PYRF1</name>
<dbReference type="InterPro" id="IPR011579">
    <property type="entry name" value="ATPase_dom"/>
</dbReference>
<dbReference type="InParanoid" id="G0EG83"/>
<dbReference type="GeneID" id="11140107"/>
<dbReference type="Gene3D" id="3.40.50.300">
    <property type="entry name" value="P-loop containing nucleotide triphosphate hydrolases"/>
    <property type="match status" value="1"/>
</dbReference>
<accession>G0EG83</accession>
<evidence type="ECO:0000313" key="2">
    <source>
        <dbReference type="EMBL" id="AEM38331.1"/>
    </source>
</evidence>
<dbReference type="SUPFAM" id="SSF52540">
    <property type="entry name" value="P-loop containing nucleoside triphosphate hydrolases"/>
    <property type="match status" value="1"/>
</dbReference>
<reference evidence="2 3" key="1">
    <citation type="journal article" date="2011" name="Stand. Genomic Sci.">
        <title>Complete genome sequence of the hyperthermophilic chemolithoautotroph Pyrolobus fumarii type strain (1A).</title>
        <authorList>
            <person name="Anderson I."/>
            <person name="Goker M."/>
            <person name="Nolan M."/>
            <person name="Lucas S."/>
            <person name="Hammon N."/>
            <person name="Deshpande S."/>
            <person name="Cheng J.F."/>
            <person name="Tapia R."/>
            <person name="Han C."/>
            <person name="Goodwin L."/>
            <person name="Pitluck S."/>
            <person name="Huntemann M."/>
            <person name="Liolios K."/>
            <person name="Ivanova N."/>
            <person name="Pagani I."/>
            <person name="Mavromatis K."/>
            <person name="Ovchinikova G."/>
            <person name="Pati A."/>
            <person name="Chen A."/>
            <person name="Palaniappan K."/>
            <person name="Land M."/>
            <person name="Hauser L."/>
            <person name="Brambilla E.M."/>
            <person name="Huber H."/>
            <person name="Yasawong M."/>
            <person name="Rohde M."/>
            <person name="Spring S."/>
            <person name="Abt B."/>
            <person name="Sikorski J."/>
            <person name="Wirth R."/>
            <person name="Detter J.C."/>
            <person name="Woyke T."/>
            <person name="Bristow J."/>
            <person name="Eisen J.A."/>
            <person name="Markowitz V."/>
            <person name="Hugenholtz P."/>
            <person name="Kyrpides N.C."/>
            <person name="Klenk H.P."/>
            <person name="Lapidus A."/>
        </authorList>
    </citation>
    <scope>NUCLEOTIDE SEQUENCE [LARGE SCALE GENOMIC DNA]</scope>
    <source>
        <strain evidence="3">DSM 11204 / 1A</strain>
    </source>
</reference>
<evidence type="ECO:0000259" key="1">
    <source>
        <dbReference type="Pfam" id="PF01637"/>
    </source>
</evidence>
<dbReference type="AlphaFoldDB" id="G0EG83"/>
<dbReference type="Pfam" id="PF01637">
    <property type="entry name" value="ATPase_2"/>
    <property type="match status" value="1"/>
</dbReference>
<dbReference type="eggNOG" id="arCOG03408">
    <property type="taxonomic scope" value="Archaea"/>
</dbReference>
<keyword evidence="3" id="KW-1185">Reference proteome</keyword>
<dbReference type="KEGG" id="pfm:Pyrfu_0460"/>
<dbReference type="HOGENOM" id="CLU_070505_0_0_2"/>
<dbReference type="EMBL" id="CP002838">
    <property type="protein sequence ID" value="AEM38331.1"/>
    <property type="molecule type" value="Genomic_DNA"/>
</dbReference>
<sequence>MASWRRVRLVFAPGLTVEFVDRERGLRQVEGLAGRGTRFPVVIYGPEGCGKTAFLRQVFEVLKSLGYSVVYVNPLGREAGERLLTTEDVRSLVGALAEFALGGGAARLVDAALGVASRLFGRSRRIAFIADDVFQAIGVEEAELYVKRLLNLIEYPPGEYERIVVLVASSEGVTRGRISRHNWAKLMMMWNMPRSALEELYEQIPGAKPGFDEVWAWTGGNPRYLSRLYEAGWRVDRVIEEIVAERRVLRALARRWRRELEETVNDPDYLMEEYERVEGLARKLIELNMVVEVVEYRSEDLWIDTPPPERDPELGIGRFYAWATPLHREAVRRILSEYSLSG</sequence>
<feature type="domain" description="ATPase" evidence="1">
    <location>
        <begin position="19"/>
        <end position="228"/>
    </location>
</feature>
<dbReference type="GO" id="GO:0005524">
    <property type="term" value="F:ATP binding"/>
    <property type="evidence" value="ECO:0007669"/>
    <property type="project" value="InterPro"/>
</dbReference>
<organism evidence="2 3">
    <name type="scientific">Pyrolobus fumarii (strain DSM 11204 / 1A)</name>
    <dbReference type="NCBI Taxonomy" id="694429"/>
    <lineage>
        <taxon>Archaea</taxon>
        <taxon>Thermoproteota</taxon>
        <taxon>Thermoprotei</taxon>
        <taxon>Desulfurococcales</taxon>
        <taxon>Pyrodictiaceae</taxon>
        <taxon>Pyrolobus</taxon>
    </lineage>
</organism>
<dbReference type="RefSeq" id="WP_014026008.1">
    <property type="nucleotide sequence ID" value="NC_015931.1"/>
</dbReference>
<dbReference type="Proteomes" id="UP000001037">
    <property type="component" value="Chromosome"/>
</dbReference>
<protein>
    <submittedName>
        <fullName evidence="2">AAA ATPase</fullName>
    </submittedName>
</protein>
<dbReference type="CDD" id="cd00009">
    <property type="entry name" value="AAA"/>
    <property type="match status" value="1"/>
</dbReference>
<proteinExistence type="predicted"/>
<evidence type="ECO:0000313" key="3">
    <source>
        <dbReference type="Proteomes" id="UP000001037"/>
    </source>
</evidence>